<feature type="region of interest" description="Disordered" evidence="2">
    <location>
        <begin position="67"/>
        <end position="115"/>
    </location>
</feature>
<evidence type="ECO:0000313" key="4">
    <source>
        <dbReference type="Proteomes" id="UP001172708"/>
    </source>
</evidence>
<proteinExistence type="inferred from homology"/>
<protein>
    <submittedName>
        <fullName evidence="3">HypC/HybG/HupF family hydrogenase formation chaperone</fullName>
    </submittedName>
</protein>
<gene>
    <name evidence="3" type="ORF">QQX02_01950</name>
</gene>
<reference evidence="3" key="1">
    <citation type="submission" date="2023-06" db="EMBL/GenBank/DDBJ databases">
        <title>Egi l300058.</title>
        <authorList>
            <person name="Gao L."/>
            <person name="Fang B.-Z."/>
            <person name="Li W.-J."/>
        </authorList>
    </citation>
    <scope>NUCLEOTIDE SEQUENCE</scope>
    <source>
        <strain evidence="3">EGI L300058</strain>
    </source>
</reference>
<name>A0ABT8GEJ8_9MICO</name>
<dbReference type="Gene3D" id="2.30.30.140">
    <property type="match status" value="1"/>
</dbReference>
<comment type="caution">
    <text evidence="3">The sequence shown here is derived from an EMBL/GenBank/DDBJ whole genome shotgun (WGS) entry which is preliminary data.</text>
</comment>
<comment type="similarity">
    <text evidence="1">Belongs to the HupF/HypC family.</text>
</comment>
<accession>A0ABT8GEJ8</accession>
<feature type="compositionally biased region" description="Polar residues" evidence="2">
    <location>
        <begin position="79"/>
        <end position="103"/>
    </location>
</feature>
<dbReference type="EMBL" id="JAUHQA010000001">
    <property type="protein sequence ID" value="MDN4479689.1"/>
    <property type="molecule type" value="Genomic_DNA"/>
</dbReference>
<dbReference type="PANTHER" id="PTHR35177">
    <property type="entry name" value="HYDROGENASE MATURATION FACTOR HYBG"/>
    <property type="match status" value="1"/>
</dbReference>
<dbReference type="SUPFAM" id="SSF159127">
    <property type="entry name" value="HupF/HypC-like"/>
    <property type="match status" value="1"/>
</dbReference>
<keyword evidence="4" id="KW-1185">Reference proteome</keyword>
<sequence>MCLGTIAKVIEVHRDGRAVVDVDGVRQEVLEMTLSDDDIGPGDWVVINSGFALERLTESQAQEALRIRGAVGPAHHETASSTESPETPVPQGTPSTQETQEASPEQGAPPIKEVQ</sequence>
<dbReference type="PANTHER" id="PTHR35177:SF2">
    <property type="entry name" value="HYDROGENASE MATURATION FACTOR HYBG"/>
    <property type="match status" value="1"/>
</dbReference>
<evidence type="ECO:0000256" key="1">
    <source>
        <dbReference type="ARBA" id="ARBA00006018"/>
    </source>
</evidence>
<dbReference type="Pfam" id="PF01455">
    <property type="entry name" value="HupF_HypC"/>
    <property type="match status" value="1"/>
</dbReference>
<organism evidence="3 4">
    <name type="scientific">Demequina muriae</name>
    <dbReference type="NCBI Taxonomy" id="3051664"/>
    <lineage>
        <taxon>Bacteria</taxon>
        <taxon>Bacillati</taxon>
        <taxon>Actinomycetota</taxon>
        <taxon>Actinomycetes</taxon>
        <taxon>Micrococcales</taxon>
        <taxon>Demequinaceae</taxon>
        <taxon>Demequina</taxon>
    </lineage>
</organism>
<evidence type="ECO:0000256" key="2">
    <source>
        <dbReference type="SAM" id="MobiDB-lite"/>
    </source>
</evidence>
<dbReference type="InterPro" id="IPR001109">
    <property type="entry name" value="Hydrogenase_HupF/HypC"/>
</dbReference>
<dbReference type="Proteomes" id="UP001172708">
    <property type="component" value="Unassembled WGS sequence"/>
</dbReference>
<dbReference type="RefSeq" id="WP_301140876.1">
    <property type="nucleotide sequence ID" value="NZ_JAUHQA010000001.1"/>
</dbReference>
<evidence type="ECO:0000313" key="3">
    <source>
        <dbReference type="EMBL" id="MDN4479689.1"/>
    </source>
</evidence>
<dbReference type="PRINTS" id="PR00445">
    <property type="entry name" value="HUPFHYPC"/>
</dbReference>